<keyword evidence="2" id="KW-1185">Reference proteome</keyword>
<protein>
    <submittedName>
        <fullName evidence="1">Uncharacterized protein</fullName>
    </submittedName>
</protein>
<comment type="caution">
    <text evidence="1">The sequence shown here is derived from an EMBL/GenBank/DDBJ whole genome shotgun (WGS) entry which is preliminary data.</text>
</comment>
<dbReference type="RefSeq" id="WP_380774020.1">
    <property type="nucleotide sequence ID" value="NZ_JBHUEO010000030.1"/>
</dbReference>
<evidence type="ECO:0000313" key="2">
    <source>
        <dbReference type="Proteomes" id="UP001597301"/>
    </source>
</evidence>
<name>A0ABW4KIH1_9BACI</name>
<reference evidence="2" key="1">
    <citation type="journal article" date="2019" name="Int. J. Syst. Evol. Microbiol.">
        <title>The Global Catalogue of Microorganisms (GCM) 10K type strain sequencing project: providing services to taxonomists for standard genome sequencing and annotation.</title>
        <authorList>
            <consortium name="The Broad Institute Genomics Platform"/>
            <consortium name="The Broad Institute Genome Sequencing Center for Infectious Disease"/>
            <person name="Wu L."/>
            <person name="Ma J."/>
        </authorList>
    </citation>
    <scope>NUCLEOTIDE SEQUENCE [LARGE SCALE GENOMIC DNA]</scope>
    <source>
        <strain evidence="2">CGMCC 1.12295</strain>
    </source>
</reference>
<dbReference type="EMBL" id="JBHUEO010000030">
    <property type="protein sequence ID" value="MFD1707298.1"/>
    <property type="molecule type" value="Genomic_DNA"/>
</dbReference>
<organism evidence="1 2">
    <name type="scientific">Siminovitchia sediminis</name>
    <dbReference type="NCBI Taxonomy" id="1274353"/>
    <lineage>
        <taxon>Bacteria</taxon>
        <taxon>Bacillati</taxon>
        <taxon>Bacillota</taxon>
        <taxon>Bacilli</taxon>
        <taxon>Bacillales</taxon>
        <taxon>Bacillaceae</taxon>
        <taxon>Siminovitchia</taxon>
    </lineage>
</organism>
<accession>A0ABW4KIH1</accession>
<evidence type="ECO:0000313" key="1">
    <source>
        <dbReference type="EMBL" id="MFD1707298.1"/>
    </source>
</evidence>
<proteinExistence type="predicted"/>
<dbReference type="Proteomes" id="UP001597301">
    <property type="component" value="Unassembled WGS sequence"/>
</dbReference>
<sequence length="97" mass="11027">MQTREKADKEYIDGWILEKLLEGKTVEEIEGTAFLMGNELFILKTSTVGSLDIEPLRVKEIVMIQSQEQQVSSNICDKCGLEHSSFKDLLQCCEDID</sequence>
<gene>
    <name evidence="1" type="ORF">ACFSCZ_11205</name>
</gene>